<keyword evidence="1" id="KW-1133">Transmembrane helix</keyword>
<keyword evidence="3" id="KW-1185">Reference proteome</keyword>
<keyword evidence="1" id="KW-0472">Membrane</keyword>
<dbReference type="EMBL" id="JAPDDT010000001">
    <property type="protein sequence ID" value="MCW1921735.1"/>
    <property type="molecule type" value="Genomic_DNA"/>
</dbReference>
<feature type="transmembrane region" description="Helical" evidence="1">
    <location>
        <begin position="71"/>
        <end position="95"/>
    </location>
</feature>
<protein>
    <recommendedName>
        <fullName evidence="4">Prenyltransferase</fullName>
    </recommendedName>
</protein>
<accession>A0ABT3GDN1</accession>
<evidence type="ECO:0000313" key="2">
    <source>
        <dbReference type="EMBL" id="MCW1921735.1"/>
    </source>
</evidence>
<feature type="transmembrane region" description="Helical" evidence="1">
    <location>
        <begin position="163"/>
        <end position="183"/>
    </location>
</feature>
<evidence type="ECO:0000313" key="3">
    <source>
        <dbReference type="Proteomes" id="UP001320876"/>
    </source>
</evidence>
<feature type="transmembrane region" description="Helical" evidence="1">
    <location>
        <begin position="224"/>
        <end position="241"/>
    </location>
</feature>
<dbReference type="RefSeq" id="WP_264485844.1">
    <property type="nucleotide sequence ID" value="NZ_JAPDDT010000001.1"/>
</dbReference>
<feature type="transmembrane region" description="Helical" evidence="1">
    <location>
        <begin position="253"/>
        <end position="271"/>
    </location>
</feature>
<evidence type="ECO:0008006" key="4">
    <source>
        <dbReference type="Google" id="ProtNLM"/>
    </source>
</evidence>
<proteinExistence type="predicted"/>
<sequence length="275" mass="30785">MDAPIVAMVWLGMFARVWRVEYLEWQNYLALGLAVWVIYVVDRLLDVKLLHSDDPRLGPRHAFVKRHQKKLGWLALAALAGSVFMAFFVLPFRLIGLPMEIGYLLPAGILTFVFFSLNLASAGNPEIPHLRNLLAGVTFSFGTAMLAHLHIGSEGVFHLFQSREMLCFALLCAVNISAIHFWEQSRQSRDQDFQAAHELALTLPLAVLGAACILSAGMDEETTRRPFFYAVLIAAALLFVLNRQRERFSMDALRVLADVALVAPFPVFWLLSSAT</sequence>
<feature type="transmembrane region" description="Helical" evidence="1">
    <location>
        <begin position="29"/>
        <end position="50"/>
    </location>
</feature>
<comment type="caution">
    <text evidence="2">The sequence shown here is derived from an EMBL/GenBank/DDBJ whole genome shotgun (WGS) entry which is preliminary data.</text>
</comment>
<name>A0ABT3GDN1_9BACT</name>
<feature type="transmembrane region" description="Helical" evidence="1">
    <location>
        <begin position="132"/>
        <end position="151"/>
    </location>
</feature>
<reference evidence="2 3" key="1">
    <citation type="submission" date="2022-10" db="EMBL/GenBank/DDBJ databases">
        <title>Luteolibacter arcticus strain CCTCC AB 2014275, whole genome shotgun sequencing project.</title>
        <authorList>
            <person name="Zhao G."/>
            <person name="Shen L."/>
        </authorList>
    </citation>
    <scope>NUCLEOTIDE SEQUENCE [LARGE SCALE GENOMIC DNA]</scope>
    <source>
        <strain evidence="2 3">CCTCC AB 2014275</strain>
    </source>
</reference>
<feature type="transmembrane region" description="Helical" evidence="1">
    <location>
        <begin position="195"/>
        <end position="218"/>
    </location>
</feature>
<evidence type="ECO:0000256" key="1">
    <source>
        <dbReference type="SAM" id="Phobius"/>
    </source>
</evidence>
<gene>
    <name evidence="2" type="ORF">OKA05_04170</name>
</gene>
<keyword evidence="1" id="KW-0812">Transmembrane</keyword>
<organism evidence="2 3">
    <name type="scientific">Luteolibacter arcticus</name>
    <dbReference type="NCBI Taxonomy" id="1581411"/>
    <lineage>
        <taxon>Bacteria</taxon>
        <taxon>Pseudomonadati</taxon>
        <taxon>Verrucomicrobiota</taxon>
        <taxon>Verrucomicrobiia</taxon>
        <taxon>Verrucomicrobiales</taxon>
        <taxon>Verrucomicrobiaceae</taxon>
        <taxon>Luteolibacter</taxon>
    </lineage>
</organism>
<dbReference type="Proteomes" id="UP001320876">
    <property type="component" value="Unassembled WGS sequence"/>
</dbReference>
<feature type="transmembrane region" description="Helical" evidence="1">
    <location>
        <begin position="101"/>
        <end position="120"/>
    </location>
</feature>